<dbReference type="PROSITE" id="PS51257">
    <property type="entry name" value="PROKAR_LIPOPROTEIN"/>
    <property type="match status" value="1"/>
</dbReference>
<proteinExistence type="predicted"/>
<dbReference type="InterPro" id="IPR030400">
    <property type="entry name" value="Sedolisin_dom"/>
</dbReference>
<dbReference type="InterPro" id="IPR015366">
    <property type="entry name" value="S53_propep"/>
</dbReference>
<dbReference type="InterPro" id="IPR036852">
    <property type="entry name" value="Peptidase_S8/S53_dom_sf"/>
</dbReference>
<dbReference type="InterPro" id="IPR050819">
    <property type="entry name" value="Tripeptidyl-peptidase_I"/>
</dbReference>
<keyword evidence="5" id="KW-0720">Serine protease</keyword>
<feature type="domain" description="Peptidase S53" evidence="9">
    <location>
        <begin position="267"/>
        <end position="589"/>
    </location>
</feature>
<feature type="region of interest" description="Disordered" evidence="8">
    <location>
        <begin position="19"/>
        <end position="102"/>
    </location>
</feature>
<dbReference type="OrthoDB" id="5481934at2"/>
<evidence type="ECO:0000313" key="11">
    <source>
        <dbReference type="Proteomes" id="UP000267003"/>
    </source>
</evidence>
<dbReference type="SUPFAM" id="SSF52743">
    <property type="entry name" value="Subtilisin-like"/>
    <property type="match status" value="1"/>
</dbReference>
<dbReference type="Gene3D" id="3.40.50.200">
    <property type="entry name" value="Peptidase S8/S53 domain"/>
    <property type="match status" value="1"/>
</dbReference>
<feature type="compositionally biased region" description="Pro residues" evidence="8">
    <location>
        <begin position="53"/>
        <end position="73"/>
    </location>
</feature>
<evidence type="ECO:0000256" key="5">
    <source>
        <dbReference type="ARBA" id="ARBA00022825"/>
    </source>
</evidence>
<evidence type="ECO:0000256" key="6">
    <source>
        <dbReference type="ARBA" id="ARBA00022837"/>
    </source>
</evidence>
<dbReference type="CDD" id="cd11377">
    <property type="entry name" value="Pro-peptidase_S53"/>
    <property type="match status" value="1"/>
</dbReference>
<comment type="caution">
    <text evidence="10">The sequence shown here is derived from an EMBL/GenBank/DDBJ whole genome shotgun (WGS) entry which is preliminary data.</text>
</comment>
<protein>
    <submittedName>
        <fullName evidence="10">Kumamolisin</fullName>
    </submittedName>
</protein>
<dbReference type="GO" id="GO:0008240">
    <property type="term" value="F:tripeptidyl-peptidase activity"/>
    <property type="evidence" value="ECO:0007669"/>
    <property type="project" value="TreeGrafter"/>
</dbReference>
<evidence type="ECO:0000256" key="8">
    <source>
        <dbReference type="SAM" id="MobiDB-lite"/>
    </source>
</evidence>
<evidence type="ECO:0000256" key="1">
    <source>
        <dbReference type="ARBA" id="ARBA00001913"/>
    </source>
</evidence>
<dbReference type="GO" id="GO:0046872">
    <property type="term" value="F:metal ion binding"/>
    <property type="evidence" value="ECO:0007669"/>
    <property type="project" value="UniProtKB-KW"/>
</dbReference>
<evidence type="ECO:0000313" key="10">
    <source>
        <dbReference type="EMBL" id="RKH71685.1"/>
    </source>
</evidence>
<evidence type="ECO:0000259" key="9">
    <source>
        <dbReference type="PROSITE" id="PS51695"/>
    </source>
</evidence>
<reference evidence="11" key="1">
    <citation type="submission" date="2018-09" db="EMBL/GenBank/DDBJ databases">
        <authorList>
            <person name="Livingstone P.G."/>
            <person name="Whitworth D.E."/>
        </authorList>
    </citation>
    <scope>NUCLEOTIDE SEQUENCE [LARGE SCALE GENOMIC DNA]</scope>
    <source>
        <strain evidence="11">AB050A</strain>
    </source>
</reference>
<dbReference type="PANTHER" id="PTHR14218:SF15">
    <property type="entry name" value="TRIPEPTIDYL-PEPTIDASE 1"/>
    <property type="match status" value="1"/>
</dbReference>
<name>A0A3A8QZ04_9BACT</name>
<feature type="compositionally biased region" description="Polar residues" evidence="8">
    <location>
        <begin position="40"/>
        <end position="52"/>
    </location>
</feature>
<comment type="cofactor">
    <cofactor evidence="1">
        <name>Ca(2+)</name>
        <dbReference type="ChEBI" id="CHEBI:29108"/>
    </cofactor>
</comment>
<evidence type="ECO:0000256" key="7">
    <source>
        <dbReference type="ARBA" id="ARBA00023145"/>
    </source>
</evidence>
<evidence type="ECO:0000256" key="4">
    <source>
        <dbReference type="ARBA" id="ARBA00022801"/>
    </source>
</evidence>
<dbReference type="SMART" id="SM00944">
    <property type="entry name" value="Pro-kuma_activ"/>
    <property type="match status" value="1"/>
</dbReference>
<dbReference type="GO" id="GO:0004252">
    <property type="term" value="F:serine-type endopeptidase activity"/>
    <property type="evidence" value="ECO:0007669"/>
    <property type="project" value="InterPro"/>
</dbReference>
<dbReference type="PANTHER" id="PTHR14218">
    <property type="entry name" value="PROTEASE S8 TRIPEPTIDYL PEPTIDASE I CLN2"/>
    <property type="match status" value="1"/>
</dbReference>
<dbReference type="EMBL" id="RAWK01000031">
    <property type="protein sequence ID" value="RKH71685.1"/>
    <property type="molecule type" value="Genomic_DNA"/>
</dbReference>
<dbReference type="SUPFAM" id="SSF54897">
    <property type="entry name" value="Protease propeptides/inhibitors"/>
    <property type="match status" value="1"/>
</dbReference>
<keyword evidence="3" id="KW-0479">Metal-binding</keyword>
<dbReference type="AlphaFoldDB" id="A0A3A8QZ04"/>
<keyword evidence="4" id="KW-0378">Hydrolase</keyword>
<dbReference type="PROSITE" id="PS51695">
    <property type="entry name" value="SEDOLISIN"/>
    <property type="match status" value="1"/>
</dbReference>
<dbReference type="PROSITE" id="PS00138">
    <property type="entry name" value="SUBTILASE_SER"/>
    <property type="match status" value="1"/>
</dbReference>
<evidence type="ECO:0000256" key="2">
    <source>
        <dbReference type="ARBA" id="ARBA00022670"/>
    </source>
</evidence>
<sequence length="589" mass="63439">MKRGVILTGVLLLAGWMGGCRDSDRLTSVGKPRPPGPTPVESTPTLPDSETSQPPPGKPPPEPEVVDPPPPPDPEAEVMDPTPIPTTDGVPGPLPGVYTDKGEAPVTDLIRGLVSFPIRDERGLEERIADIYKPGGSRFRQYMTQAEWMAKHAPLEKDVTLVTDWLKSEGMQVPYVATNRLLVQFVGTVAQFNKAFGVTLRVLERKSPQGGNDPHDVYGLVEGVKAPTFVQQRIHAVVALDLPAETGTLPGEFGQPSTEPPNPVSRGLTPQQVARAYNVDTLYEQGHQGQGMKLGVVIGASFRWKDVRAFWKMWGIEREDPKVIQTMEAPVTRYREGTLDVEWAAAMAPKAEVLVYMGPDARNTSMLYTYNEAIGRAEVSVITTSFAHREDSEPKAVHEAYSHASTMAAALGITVAAASGDSAGVDVPGNSPYVTAVGGTQLKMNGMTVTGETAWYYSGSGITRTFATPEWQKGLVPMPAKRAVVDVALNADTGFWYTWLGVTTPNTGTSFSSPIFAGLITVVNGARAEAAKPPVGWLNSQLYTLPNVQKTFRDITVGVTDRQYEAGPGWDIPTGWGAPDAQGLLQTLP</sequence>
<dbReference type="Pfam" id="PF09286">
    <property type="entry name" value="Pro-kuma_activ"/>
    <property type="match status" value="1"/>
</dbReference>
<organism evidence="10 11">
    <name type="scientific">Corallococcus aberystwythensis</name>
    <dbReference type="NCBI Taxonomy" id="2316722"/>
    <lineage>
        <taxon>Bacteria</taxon>
        <taxon>Pseudomonadati</taxon>
        <taxon>Myxococcota</taxon>
        <taxon>Myxococcia</taxon>
        <taxon>Myxococcales</taxon>
        <taxon>Cystobacterineae</taxon>
        <taxon>Myxococcaceae</taxon>
        <taxon>Corallococcus</taxon>
    </lineage>
</organism>
<dbReference type="RefSeq" id="WP_120554575.1">
    <property type="nucleotide sequence ID" value="NZ_RAWK01000031.1"/>
</dbReference>
<keyword evidence="7" id="KW-0865">Zymogen</keyword>
<keyword evidence="6" id="KW-0106">Calcium</keyword>
<keyword evidence="11" id="KW-1185">Reference proteome</keyword>
<dbReference type="InterPro" id="IPR023828">
    <property type="entry name" value="Peptidase_S8_Ser-AS"/>
</dbReference>
<keyword evidence="2" id="KW-0645">Protease</keyword>
<dbReference type="GO" id="GO:0006508">
    <property type="term" value="P:proteolysis"/>
    <property type="evidence" value="ECO:0007669"/>
    <property type="project" value="UniProtKB-KW"/>
</dbReference>
<accession>A0A3A8QZ04</accession>
<evidence type="ECO:0000256" key="3">
    <source>
        <dbReference type="ARBA" id="ARBA00022723"/>
    </source>
</evidence>
<gene>
    <name evidence="10" type="ORF">D7W81_07150</name>
</gene>
<dbReference type="Proteomes" id="UP000267003">
    <property type="component" value="Unassembled WGS sequence"/>
</dbReference>
<dbReference type="CDD" id="cd04056">
    <property type="entry name" value="Peptidases_S53"/>
    <property type="match status" value="1"/>
</dbReference>